<organism evidence="1 2">
    <name type="scientific">Melastoma candidum</name>
    <dbReference type="NCBI Taxonomy" id="119954"/>
    <lineage>
        <taxon>Eukaryota</taxon>
        <taxon>Viridiplantae</taxon>
        <taxon>Streptophyta</taxon>
        <taxon>Embryophyta</taxon>
        <taxon>Tracheophyta</taxon>
        <taxon>Spermatophyta</taxon>
        <taxon>Magnoliopsida</taxon>
        <taxon>eudicotyledons</taxon>
        <taxon>Gunneridae</taxon>
        <taxon>Pentapetalae</taxon>
        <taxon>rosids</taxon>
        <taxon>malvids</taxon>
        <taxon>Myrtales</taxon>
        <taxon>Melastomataceae</taxon>
        <taxon>Melastomatoideae</taxon>
        <taxon>Melastomateae</taxon>
        <taxon>Melastoma</taxon>
    </lineage>
</organism>
<proteinExistence type="predicted"/>
<evidence type="ECO:0000313" key="1">
    <source>
        <dbReference type="EMBL" id="KAI4389204.1"/>
    </source>
</evidence>
<gene>
    <name evidence="1" type="ORF">MLD38_001453</name>
</gene>
<reference evidence="2" key="1">
    <citation type="journal article" date="2023" name="Front. Plant Sci.">
        <title>Chromosomal-level genome assembly of Melastoma candidum provides insights into trichome evolution.</title>
        <authorList>
            <person name="Zhong Y."/>
            <person name="Wu W."/>
            <person name="Sun C."/>
            <person name="Zou P."/>
            <person name="Liu Y."/>
            <person name="Dai S."/>
            <person name="Zhou R."/>
        </authorList>
    </citation>
    <scope>NUCLEOTIDE SEQUENCE [LARGE SCALE GENOMIC DNA]</scope>
</reference>
<accession>A0ACB9SDD5</accession>
<dbReference type="EMBL" id="CM042880">
    <property type="protein sequence ID" value="KAI4389204.1"/>
    <property type="molecule type" value="Genomic_DNA"/>
</dbReference>
<comment type="caution">
    <text evidence="1">The sequence shown here is derived from an EMBL/GenBank/DDBJ whole genome shotgun (WGS) entry which is preliminary data.</text>
</comment>
<protein>
    <submittedName>
        <fullName evidence="1">Uncharacterized protein</fullName>
    </submittedName>
</protein>
<sequence length="426" mass="45756">MDSGNSSSMQSSSGDDDAESSMSMSMPMPMPLFLDHHALSVPSYYNLNNAFLPPSLMFETDYLPNAAYSSHPQLPQNPTPSTHLHLDSFRPDPNCTDQGGVPASSSLSRQNMAAPHGFGQVQQYQPSSSAAATTPNKPMKAAKNPRKRTRASRRAPTTVLTTDTSNFRAMVQEFTGFPAPPFSGSRKLDLFGSGSIFRTNPCGPDPLGHMNPLLPSAQKFQQPHPMADKRSANPNVDANSIISNALMSTITSSIAQMAANTGPATDTNAGTMASLLNLPKHPSSNHQNPIPLPSSNTLFTFPSLMHDHHNPLNTPTSGLLHRFGTEDDPSPQDHFGSKWDGPQGRADTADGNERGRWFNDDGHGRGSSQRVNRNGGCKANYTAAGAVASSSSDYHHRHNNDKGLENMTTTSRVEGAAVDNWFGSSD</sequence>
<keyword evidence="2" id="KW-1185">Reference proteome</keyword>
<name>A0ACB9SDD5_9MYRT</name>
<evidence type="ECO:0000313" key="2">
    <source>
        <dbReference type="Proteomes" id="UP001057402"/>
    </source>
</evidence>
<dbReference type="Proteomes" id="UP001057402">
    <property type="component" value="Chromosome 1"/>
</dbReference>